<dbReference type="Pfam" id="PF08038">
    <property type="entry name" value="Tom7"/>
    <property type="match status" value="1"/>
</dbReference>
<dbReference type="EMBL" id="CAJOBO010000020">
    <property type="protein sequence ID" value="CAF4099493.1"/>
    <property type="molecule type" value="Genomic_DNA"/>
</dbReference>
<keyword evidence="7" id="KW-0653">Protein transport</keyword>
<dbReference type="Proteomes" id="UP000663851">
    <property type="component" value="Unassembled WGS sequence"/>
</dbReference>
<dbReference type="EMBL" id="CAJNYT010000044">
    <property type="protein sequence ID" value="CAF3313979.1"/>
    <property type="molecule type" value="Genomic_DNA"/>
</dbReference>
<evidence type="ECO:0000313" key="14">
    <source>
        <dbReference type="EMBL" id="CAF3242056.1"/>
    </source>
</evidence>
<evidence type="ECO:0000256" key="6">
    <source>
        <dbReference type="ARBA" id="ARBA00022787"/>
    </source>
</evidence>
<gene>
    <name evidence="15" type="ORF">GRG538_LOCUS1771</name>
    <name evidence="16" type="ORF">HFQ381_LOCUS849</name>
    <name evidence="14" type="ORF">LUA448_LOCUS4320</name>
    <name evidence="13" type="ORF">TIS948_LOCUS111</name>
    <name evidence="17" type="ORF">UJA718_LOCUS22019</name>
</gene>
<evidence type="ECO:0000256" key="10">
    <source>
        <dbReference type="ARBA" id="ARBA00023136"/>
    </source>
</evidence>
<sequence length="140" mass="15867">MFSIQPNASSRTGKKSTDDIKRRLQSVLGYSPHAIYFGFVPLVIYLGFKLGPDPGTPEFSLINLLPIDADDEKEIGFDFDEKLVHELNSSSQFFQCDDTKVVYFAELIVVIESPFDDNAPQEKEDLLKKVPKTLEQQYMA</sequence>
<proteinExistence type="inferred from homology"/>
<dbReference type="AlphaFoldDB" id="A0A817KHF3"/>
<evidence type="ECO:0000313" key="17">
    <source>
        <dbReference type="EMBL" id="CAF4440043.1"/>
    </source>
</evidence>
<comment type="caution">
    <text evidence="13">The sequence shown here is derived from an EMBL/GenBank/DDBJ whole genome shotgun (WGS) entry which is preliminary data.</text>
</comment>
<dbReference type="Proteomes" id="UP000663833">
    <property type="component" value="Unassembled WGS sequence"/>
</dbReference>
<keyword evidence="4" id="KW-0813">Transport</keyword>
<feature type="transmembrane region" description="Helical" evidence="12">
    <location>
        <begin position="27"/>
        <end position="48"/>
    </location>
</feature>
<name>A0A817KHF3_9BILA</name>
<evidence type="ECO:0000313" key="13">
    <source>
        <dbReference type="EMBL" id="CAF2975002.1"/>
    </source>
</evidence>
<dbReference type="Proteomes" id="UP000663873">
    <property type="component" value="Unassembled WGS sequence"/>
</dbReference>
<comment type="similarity">
    <text evidence="2">Belongs to the Tom7 family.</text>
</comment>
<evidence type="ECO:0000256" key="4">
    <source>
        <dbReference type="ARBA" id="ARBA00022448"/>
    </source>
</evidence>
<evidence type="ECO:0000256" key="1">
    <source>
        <dbReference type="ARBA" id="ARBA00004572"/>
    </source>
</evidence>
<accession>A0A817KHF3</accession>
<evidence type="ECO:0000256" key="5">
    <source>
        <dbReference type="ARBA" id="ARBA00022692"/>
    </source>
</evidence>
<reference evidence="13" key="1">
    <citation type="submission" date="2021-02" db="EMBL/GenBank/DDBJ databases">
        <authorList>
            <person name="Nowell W R."/>
        </authorList>
    </citation>
    <scope>NUCLEOTIDE SEQUENCE</scope>
</reference>
<organism evidence="13 18">
    <name type="scientific">Rotaria socialis</name>
    <dbReference type="NCBI Taxonomy" id="392032"/>
    <lineage>
        <taxon>Eukaryota</taxon>
        <taxon>Metazoa</taxon>
        <taxon>Spiralia</taxon>
        <taxon>Gnathifera</taxon>
        <taxon>Rotifera</taxon>
        <taxon>Eurotatoria</taxon>
        <taxon>Bdelloidea</taxon>
        <taxon>Philodinida</taxon>
        <taxon>Philodinidae</taxon>
        <taxon>Rotaria</taxon>
    </lineage>
</organism>
<evidence type="ECO:0000256" key="8">
    <source>
        <dbReference type="ARBA" id="ARBA00022989"/>
    </source>
</evidence>
<evidence type="ECO:0000313" key="18">
    <source>
        <dbReference type="Proteomes" id="UP000663825"/>
    </source>
</evidence>
<dbReference type="InterPro" id="IPR012621">
    <property type="entry name" value="Tom7"/>
</dbReference>
<evidence type="ECO:0000256" key="11">
    <source>
        <dbReference type="ARBA" id="ARBA00032786"/>
    </source>
</evidence>
<evidence type="ECO:0000256" key="7">
    <source>
        <dbReference type="ARBA" id="ARBA00022927"/>
    </source>
</evidence>
<dbReference type="PANTHER" id="PTHR46722:SF1">
    <property type="entry name" value="MITOCHONDRIAL IMPORT RECEPTOR SUBUNIT TOM7 HOMOLOG"/>
    <property type="match status" value="1"/>
</dbReference>
<keyword evidence="6" id="KW-1000">Mitochondrion outer membrane</keyword>
<dbReference type="Proteomes" id="UP000663872">
    <property type="component" value="Unassembled WGS sequence"/>
</dbReference>
<dbReference type="OrthoDB" id="284357at2759"/>
<dbReference type="GO" id="GO:0030150">
    <property type="term" value="P:protein import into mitochondrial matrix"/>
    <property type="evidence" value="ECO:0007669"/>
    <property type="project" value="InterPro"/>
</dbReference>
<dbReference type="EMBL" id="CAJNXB010000003">
    <property type="protein sequence ID" value="CAF2975002.1"/>
    <property type="molecule type" value="Genomic_DNA"/>
</dbReference>
<comment type="subcellular location">
    <subcellularLocation>
        <location evidence="1">Mitochondrion outer membrane</location>
        <topology evidence="1">Single-pass membrane protein</topology>
    </subcellularLocation>
</comment>
<evidence type="ECO:0000256" key="12">
    <source>
        <dbReference type="SAM" id="Phobius"/>
    </source>
</evidence>
<evidence type="ECO:0000313" key="19">
    <source>
        <dbReference type="Proteomes" id="UP000663873"/>
    </source>
</evidence>
<dbReference type="GO" id="GO:0005742">
    <property type="term" value="C:mitochondrial outer membrane translocase complex"/>
    <property type="evidence" value="ECO:0007669"/>
    <property type="project" value="InterPro"/>
</dbReference>
<evidence type="ECO:0000256" key="3">
    <source>
        <dbReference type="ARBA" id="ARBA00014537"/>
    </source>
</evidence>
<protein>
    <recommendedName>
        <fullName evidence="3">Mitochondrial import receptor subunit TOM7 homolog</fullName>
    </recommendedName>
    <alternativeName>
        <fullName evidence="11">Translocase of outer membrane 7 kDa subunit homolog</fullName>
    </alternativeName>
</protein>
<dbReference type="EMBL" id="CAJOBP010004433">
    <property type="protein sequence ID" value="CAF4440043.1"/>
    <property type="molecule type" value="Genomic_DNA"/>
</dbReference>
<keyword evidence="9" id="KW-0496">Mitochondrion</keyword>
<keyword evidence="5 12" id="KW-0812">Transmembrane</keyword>
<evidence type="ECO:0000256" key="9">
    <source>
        <dbReference type="ARBA" id="ARBA00023128"/>
    </source>
</evidence>
<dbReference type="GO" id="GO:1903955">
    <property type="term" value="P:positive regulation of protein targeting to mitochondrion"/>
    <property type="evidence" value="ECO:0007669"/>
    <property type="project" value="TreeGrafter"/>
</dbReference>
<keyword evidence="10 12" id="KW-0472">Membrane</keyword>
<keyword evidence="19" id="KW-1185">Reference proteome</keyword>
<keyword evidence="8 12" id="KW-1133">Transmembrane helix</keyword>
<dbReference type="PANTHER" id="PTHR46722">
    <property type="entry name" value="MITOCHONDRIAL IMPORT RECEPTOR SUBUNIT TOM7 HOMOLOG"/>
    <property type="match status" value="1"/>
</dbReference>
<dbReference type="EMBL" id="CAJNYD010000293">
    <property type="protein sequence ID" value="CAF3242056.1"/>
    <property type="molecule type" value="Genomic_DNA"/>
</dbReference>
<dbReference type="Proteomes" id="UP000663825">
    <property type="component" value="Unassembled WGS sequence"/>
</dbReference>
<evidence type="ECO:0000256" key="2">
    <source>
        <dbReference type="ARBA" id="ARBA00010917"/>
    </source>
</evidence>
<evidence type="ECO:0000313" key="16">
    <source>
        <dbReference type="EMBL" id="CAF4099493.1"/>
    </source>
</evidence>
<evidence type="ECO:0000313" key="15">
    <source>
        <dbReference type="EMBL" id="CAF3313979.1"/>
    </source>
</evidence>